<feature type="domain" description="DUF1980" evidence="4">
    <location>
        <begin position="154"/>
        <end position="245"/>
    </location>
</feature>
<dbReference type="InterPro" id="IPR048447">
    <property type="entry name" value="DUF1980_C"/>
</dbReference>
<dbReference type="InterPro" id="IPR048493">
    <property type="entry name" value="DUF1980_N"/>
</dbReference>
<organism evidence="5 6">
    <name type="scientific">Kibdelosporangium aridum</name>
    <dbReference type="NCBI Taxonomy" id="2030"/>
    <lineage>
        <taxon>Bacteria</taxon>
        <taxon>Bacillati</taxon>
        <taxon>Actinomycetota</taxon>
        <taxon>Actinomycetes</taxon>
        <taxon>Pseudonocardiales</taxon>
        <taxon>Pseudonocardiaceae</taxon>
        <taxon>Kibdelosporangium</taxon>
    </lineage>
</organism>
<dbReference type="OrthoDB" id="359029at2"/>
<evidence type="ECO:0000259" key="4">
    <source>
        <dbReference type="Pfam" id="PF21537"/>
    </source>
</evidence>
<dbReference type="NCBIfam" id="TIGR03943">
    <property type="entry name" value="TIGR03943 family putative permease subunit"/>
    <property type="match status" value="1"/>
</dbReference>
<evidence type="ECO:0000313" key="6">
    <source>
        <dbReference type="Proteomes" id="UP000192674"/>
    </source>
</evidence>
<name>A0A1Y5YBF8_KIBAR</name>
<dbReference type="InterPro" id="IPR052955">
    <property type="entry name" value="UPF0703_membrane_permease"/>
</dbReference>
<reference evidence="5 6" key="1">
    <citation type="submission" date="2017-04" db="EMBL/GenBank/DDBJ databases">
        <authorList>
            <person name="Afonso C.L."/>
            <person name="Miller P.J."/>
            <person name="Scott M.A."/>
            <person name="Spackman E."/>
            <person name="Goraichik I."/>
            <person name="Dimitrov K.M."/>
            <person name="Suarez D.L."/>
            <person name="Swayne D.E."/>
        </authorList>
    </citation>
    <scope>NUCLEOTIDE SEQUENCE [LARGE SCALE GENOMIC DNA]</scope>
    <source>
        <strain evidence="5 6">DSM 43828</strain>
    </source>
</reference>
<proteinExistence type="predicted"/>
<feature type="domain" description="DUF1980" evidence="3">
    <location>
        <begin position="8"/>
        <end position="101"/>
    </location>
</feature>
<accession>A0A1Y5YBF8</accession>
<keyword evidence="2" id="KW-0472">Membrane</keyword>
<dbReference type="PANTHER" id="PTHR40047:SF1">
    <property type="entry name" value="UPF0703 PROTEIN YCGQ"/>
    <property type="match status" value="1"/>
</dbReference>
<evidence type="ECO:0000256" key="1">
    <source>
        <dbReference type="SAM" id="MobiDB-lite"/>
    </source>
</evidence>
<dbReference type="PANTHER" id="PTHR40047">
    <property type="entry name" value="UPF0703 PROTEIN YCGQ"/>
    <property type="match status" value="1"/>
</dbReference>
<evidence type="ECO:0000256" key="2">
    <source>
        <dbReference type="SAM" id="Phobius"/>
    </source>
</evidence>
<keyword evidence="6" id="KW-1185">Reference proteome</keyword>
<feature type="region of interest" description="Disordered" evidence="1">
    <location>
        <begin position="107"/>
        <end position="127"/>
    </location>
</feature>
<dbReference type="AlphaFoldDB" id="A0A1Y5YBF8"/>
<keyword evidence="2" id="KW-0812">Transmembrane</keyword>
<evidence type="ECO:0000313" key="5">
    <source>
        <dbReference type="EMBL" id="SMD26692.1"/>
    </source>
</evidence>
<dbReference type="Pfam" id="PF21537">
    <property type="entry name" value="DUF1980_C"/>
    <property type="match status" value="1"/>
</dbReference>
<keyword evidence="2" id="KW-1133">Transmembrane helix</keyword>
<protein>
    <submittedName>
        <fullName evidence="5">TIGR03943 family protein</fullName>
    </submittedName>
</protein>
<dbReference type="EMBL" id="FWXV01000016">
    <property type="protein sequence ID" value="SMD26692.1"/>
    <property type="molecule type" value="Genomic_DNA"/>
</dbReference>
<dbReference type="Pfam" id="PF09323">
    <property type="entry name" value="DUF1980"/>
    <property type="match status" value="1"/>
</dbReference>
<dbReference type="InterPro" id="IPR015402">
    <property type="entry name" value="DUF1980"/>
</dbReference>
<dbReference type="RefSeq" id="WP_033382740.1">
    <property type="nucleotide sequence ID" value="NZ_FWXV01000016.1"/>
</dbReference>
<gene>
    <name evidence="5" type="ORF">SAMN05661093_10276</name>
</gene>
<sequence length="245" mass="26580">MKRETQNILLVLLGGALLKIALNGTYLRYVKPGQQAWLIAAGAVMVILAFVSIARDIIAARRPEQVVAEVHDHGHSHGGLQSHSTWLLILPVLAVFLAPPALGEDAVNRAAGRTPPPPSSSQDFSFPALPAGDPIDQRVMDFVERAAWDKSGSLNDRNVRLTGFIVHNENSTYLARLAIGCCAADAYPVKVKLDSPDAKGFVSDTWVKAVVRYQPGSSTKESRHVPTVTLTDIQSIPEPPDPYEY</sequence>
<evidence type="ECO:0000259" key="3">
    <source>
        <dbReference type="Pfam" id="PF09323"/>
    </source>
</evidence>
<dbReference type="Proteomes" id="UP000192674">
    <property type="component" value="Unassembled WGS sequence"/>
</dbReference>
<feature type="transmembrane region" description="Helical" evidence="2">
    <location>
        <begin position="33"/>
        <end position="54"/>
    </location>
</feature>